<proteinExistence type="predicted"/>
<evidence type="ECO:0000256" key="1">
    <source>
        <dbReference type="SAM" id="SignalP"/>
    </source>
</evidence>
<evidence type="ECO:0000313" key="2">
    <source>
        <dbReference type="EMBL" id="TBL68316.1"/>
    </source>
</evidence>
<dbReference type="Proteomes" id="UP000293142">
    <property type="component" value="Unassembled WGS sequence"/>
</dbReference>
<dbReference type="SUPFAM" id="SSF53850">
    <property type="entry name" value="Periplasmic binding protein-like II"/>
    <property type="match status" value="1"/>
</dbReference>
<comment type="caution">
    <text evidence="2">The sequence shown here is derived from an EMBL/GenBank/DDBJ whole genome shotgun (WGS) entry which is preliminary data.</text>
</comment>
<dbReference type="PANTHER" id="PTHR43649">
    <property type="entry name" value="ARABINOSE-BINDING PROTEIN-RELATED"/>
    <property type="match status" value="1"/>
</dbReference>
<dbReference type="RefSeq" id="WP_131018899.1">
    <property type="nucleotide sequence ID" value="NZ_SIRE01000047.1"/>
</dbReference>
<dbReference type="AlphaFoldDB" id="A0A4Q9DDK4"/>
<name>A0A4Q9DDK4_9BACL</name>
<accession>A0A4Q9DDK4</accession>
<gene>
    <name evidence="2" type="ORF">EYB31_38355</name>
</gene>
<dbReference type="EMBL" id="SIRE01000047">
    <property type="protein sequence ID" value="TBL68316.1"/>
    <property type="molecule type" value="Genomic_DNA"/>
</dbReference>
<evidence type="ECO:0000313" key="3">
    <source>
        <dbReference type="Proteomes" id="UP000293142"/>
    </source>
</evidence>
<dbReference type="Pfam" id="PF01547">
    <property type="entry name" value="SBP_bac_1"/>
    <property type="match status" value="1"/>
</dbReference>
<dbReference type="CDD" id="cd13582">
    <property type="entry name" value="PBP2_AlgQ_like_3"/>
    <property type="match status" value="1"/>
</dbReference>
<dbReference type="InterPro" id="IPR050490">
    <property type="entry name" value="Bact_solute-bd_prot1"/>
</dbReference>
<dbReference type="PROSITE" id="PS51257">
    <property type="entry name" value="PROKAR_LIPOPROTEIN"/>
    <property type="match status" value="1"/>
</dbReference>
<organism evidence="2 3">
    <name type="scientific">Paenibacillus thalictri</name>
    <dbReference type="NCBI Taxonomy" id="2527873"/>
    <lineage>
        <taxon>Bacteria</taxon>
        <taxon>Bacillati</taxon>
        <taxon>Bacillota</taxon>
        <taxon>Bacilli</taxon>
        <taxon>Bacillales</taxon>
        <taxon>Paenibacillaceae</taxon>
        <taxon>Paenibacillus</taxon>
    </lineage>
</organism>
<dbReference type="Gene3D" id="3.40.190.10">
    <property type="entry name" value="Periplasmic binding protein-like II"/>
    <property type="match status" value="2"/>
</dbReference>
<keyword evidence="3" id="KW-1185">Reference proteome</keyword>
<dbReference type="InterPro" id="IPR006059">
    <property type="entry name" value="SBP"/>
</dbReference>
<feature type="signal peptide" evidence="1">
    <location>
        <begin position="1"/>
        <end position="22"/>
    </location>
</feature>
<keyword evidence="1" id="KW-0732">Signal</keyword>
<reference evidence="2 3" key="1">
    <citation type="submission" date="2019-02" db="EMBL/GenBank/DDBJ databases">
        <title>Paenibacillus sp. nov., isolated from surface-sterilized tissue of Thalictrum simplex L.</title>
        <authorList>
            <person name="Tuo L."/>
        </authorList>
    </citation>
    <scope>NUCLEOTIDE SEQUENCE [LARGE SCALE GENOMIC DNA]</scope>
    <source>
        <strain evidence="2 3">N2SHLJ1</strain>
    </source>
</reference>
<feature type="chain" id="PRO_5038728828" evidence="1">
    <location>
        <begin position="23"/>
        <end position="559"/>
    </location>
</feature>
<sequence length="559" mass="62978">MNMKLVRTTGAIVALTMAALTACDKPGDPNSNDKNTQSDASPITVMFFNEDGNGASWDNMESPIGKTIQQKTGVTLKLDYPVGDPRQKISLIVASNEYPDLIYPKGDGSMLVDAGAMLDLTPLIDKYAPNLKKLYGEDNLKRMRWSSSDKSIYFLGSTAVDDKLLDVSGTFHLQHEVLKELGYPKIRTIYDFENAIKAYKDKYPTIDGKPTIGLSLIAEDWRLQISVTNPALATTGGPDDGEWYVDPKTSKAIYHHTRPEEKEYYRWLNHMNAIGLLDPESFVQKYDQYKAKVGTGRVLGLIDQKWDYDEGQKVVRQAGKPERTYANFPVTVNEQYKDHSTHSAGYLAGWGVGITKSAKDPVRIIKFLDYLASEEGMILRSWGIEGVNYTVEQGKRVMTKEDLDKRTNDPLYGKKSGIGNYVYPFPIAGNARLDSTGNSFSTSSKEQIKKDYTDVEKETLKHYNVEMWADLFPKESEFPVRPYGAAWQINLATGSEADVLSKRLSDIFKKRAPEMILAKPEQFDGVWDAFQKDLEKAGVHKLEDEFTKILQEKVKLWSE</sequence>
<dbReference type="PANTHER" id="PTHR43649:SF12">
    <property type="entry name" value="DIACETYLCHITOBIOSE BINDING PROTEIN DASA"/>
    <property type="match status" value="1"/>
</dbReference>
<protein>
    <submittedName>
        <fullName evidence="2">Extracellular solute-binding protein</fullName>
    </submittedName>
</protein>
<dbReference type="OrthoDB" id="54751at2"/>